<organism evidence="1">
    <name type="scientific">Rhipicephalus zambeziensis</name>
    <dbReference type="NCBI Taxonomy" id="60191"/>
    <lineage>
        <taxon>Eukaryota</taxon>
        <taxon>Metazoa</taxon>
        <taxon>Ecdysozoa</taxon>
        <taxon>Arthropoda</taxon>
        <taxon>Chelicerata</taxon>
        <taxon>Arachnida</taxon>
        <taxon>Acari</taxon>
        <taxon>Parasitiformes</taxon>
        <taxon>Ixodida</taxon>
        <taxon>Ixodoidea</taxon>
        <taxon>Ixodidae</taxon>
        <taxon>Rhipicephalinae</taxon>
        <taxon>Rhipicephalus</taxon>
        <taxon>Rhipicephalus</taxon>
    </lineage>
</organism>
<sequence length="154" mass="17930">MFKGGSAHCRENNNGWPFMSGSAPMRLTERNFNTDSQNRNLTKCVSAVRVSADERSHILEQNITYFNESSKTWISFQKNFSAAAWGTYNLDINFFWASGPGKGSACEIWVTDDYFERRSVCCDYFYHISCEKTQQILYEREECSEMEKYQKGNR</sequence>
<dbReference type="AlphaFoldDB" id="A0A224YLF6"/>
<name>A0A224YLF6_9ACAR</name>
<reference evidence="1" key="1">
    <citation type="journal article" date="2017" name="Parasit. Vectors">
        <title>Sialotranscriptomics of Rhipicephalus zambeziensis reveals intricate expression profiles of secretory proteins and suggests tight temporal transcriptional regulation during blood-feeding.</title>
        <authorList>
            <person name="de Castro M.H."/>
            <person name="de Klerk D."/>
            <person name="Pienaar R."/>
            <person name="Rees D.J.G."/>
            <person name="Mans B.J."/>
        </authorList>
    </citation>
    <scope>NUCLEOTIDE SEQUENCE</scope>
    <source>
        <tissue evidence="1">Salivary glands</tissue>
    </source>
</reference>
<dbReference type="Gene3D" id="2.40.128.20">
    <property type="match status" value="1"/>
</dbReference>
<proteinExistence type="predicted"/>
<dbReference type="Pfam" id="PF02098">
    <property type="entry name" value="His_binding"/>
    <property type="match status" value="1"/>
</dbReference>
<evidence type="ECO:0000313" key="1">
    <source>
        <dbReference type="EMBL" id="MAA15381.1"/>
    </source>
</evidence>
<dbReference type="GO" id="GO:0043176">
    <property type="term" value="F:amine binding"/>
    <property type="evidence" value="ECO:0007669"/>
    <property type="project" value="InterPro"/>
</dbReference>
<dbReference type="SUPFAM" id="SSF50814">
    <property type="entry name" value="Lipocalins"/>
    <property type="match status" value="1"/>
</dbReference>
<protein>
    <submittedName>
        <fullName evidence="1">Lipocalin</fullName>
    </submittedName>
</protein>
<dbReference type="EMBL" id="GFPF01004235">
    <property type="protein sequence ID" value="MAA15381.1"/>
    <property type="molecule type" value="Transcribed_RNA"/>
</dbReference>
<accession>A0A224YLF6</accession>
<dbReference type="InterPro" id="IPR002970">
    <property type="entry name" value="Tick_his-bd"/>
</dbReference>
<dbReference type="InterPro" id="IPR012674">
    <property type="entry name" value="Calycin"/>
</dbReference>
<dbReference type="GO" id="GO:0030682">
    <property type="term" value="P:symbiont-mediated perturbation of host defenses"/>
    <property type="evidence" value="ECO:0007669"/>
    <property type="project" value="InterPro"/>
</dbReference>